<reference evidence="3 4" key="1">
    <citation type="journal article" date="2024" name="J Genomics">
        <title>Draft genome sequencing and assembly of Favolaschia claudopus CIRM-BRFM 2984 isolated from oak limbs.</title>
        <authorList>
            <person name="Navarro D."/>
            <person name="Drula E."/>
            <person name="Chaduli D."/>
            <person name="Cazenave R."/>
            <person name="Ahrendt S."/>
            <person name="Wang J."/>
            <person name="Lipzen A."/>
            <person name="Daum C."/>
            <person name="Barry K."/>
            <person name="Grigoriev I.V."/>
            <person name="Favel A."/>
            <person name="Rosso M.N."/>
            <person name="Martin F."/>
        </authorList>
    </citation>
    <scope>NUCLEOTIDE SEQUENCE [LARGE SCALE GENOMIC DNA]</scope>
    <source>
        <strain evidence="3 4">CIRM-BRFM 2984</strain>
    </source>
</reference>
<organism evidence="3 4">
    <name type="scientific">Favolaschia claudopus</name>
    <dbReference type="NCBI Taxonomy" id="2862362"/>
    <lineage>
        <taxon>Eukaryota</taxon>
        <taxon>Fungi</taxon>
        <taxon>Dikarya</taxon>
        <taxon>Basidiomycota</taxon>
        <taxon>Agaricomycotina</taxon>
        <taxon>Agaricomycetes</taxon>
        <taxon>Agaricomycetidae</taxon>
        <taxon>Agaricales</taxon>
        <taxon>Marasmiineae</taxon>
        <taxon>Mycenaceae</taxon>
        <taxon>Favolaschia</taxon>
    </lineage>
</organism>
<evidence type="ECO:0000313" key="3">
    <source>
        <dbReference type="EMBL" id="KAK7048180.1"/>
    </source>
</evidence>
<dbReference type="GO" id="GO:0005794">
    <property type="term" value="C:Golgi apparatus"/>
    <property type="evidence" value="ECO:0007669"/>
    <property type="project" value="TreeGrafter"/>
</dbReference>
<dbReference type="Proteomes" id="UP001362999">
    <property type="component" value="Unassembled WGS sequence"/>
</dbReference>
<name>A0AAW0D5V0_9AGAR</name>
<dbReference type="AlphaFoldDB" id="A0AAW0D5V0"/>
<evidence type="ECO:0000256" key="1">
    <source>
        <dbReference type="ARBA" id="ARBA00007677"/>
    </source>
</evidence>
<dbReference type="GO" id="GO:0006487">
    <property type="term" value="P:protein N-linked glycosylation"/>
    <property type="evidence" value="ECO:0007669"/>
    <property type="project" value="TreeGrafter"/>
</dbReference>
<keyword evidence="2" id="KW-0808">Transferase</keyword>
<dbReference type="Pfam" id="PF01793">
    <property type="entry name" value="Glyco_transf_15"/>
    <property type="match status" value="1"/>
</dbReference>
<dbReference type="GO" id="GO:0000026">
    <property type="term" value="F:alpha-1,2-mannosyltransferase activity"/>
    <property type="evidence" value="ECO:0007669"/>
    <property type="project" value="TreeGrafter"/>
</dbReference>
<dbReference type="PANTHER" id="PTHR31121">
    <property type="entry name" value="ALPHA-1,2 MANNOSYLTRANSFERASE KTR1"/>
    <property type="match status" value="1"/>
</dbReference>
<dbReference type="InterPro" id="IPR002685">
    <property type="entry name" value="Glyco_trans_15"/>
</dbReference>
<protein>
    <submittedName>
        <fullName evidence="3">Glycolipid 2-alpha-mannosyltransferase-domain-containing protein</fullName>
    </submittedName>
</protein>
<gene>
    <name evidence="3" type="ORF">R3P38DRAFT_3345341</name>
</gene>
<dbReference type="EMBL" id="JAWWNJ010000009">
    <property type="protein sequence ID" value="KAK7048180.1"/>
    <property type="molecule type" value="Genomic_DNA"/>
</dbReference>
<proteinExistence type="inferred from homology"/>
<evidence type="ECO:0000313" key="4">
    <source>
        <dbReference type="Proteomes" id="UP001362999"/>
    </source>
</evidence>
<dbReference type="GO" id="GO:0016020">
    <property type="term" value="C:membrane"/>
    <property type="evidence" value="ECO:0007669"/>
    <property type="project" value="InterPro"/>
</dbReference>
<dbReference type="GO" id="GO:0000032">
    <property type="term" value="P:cell wall mannoprotein biosynthetic process"/>
    <property type="evidence" value="ECO:0007669"/>
    <property type="project" value="TreeGrafter"/>
</dbReference>
<comment type="similarity">
    <text evidence="1">Belongs to the glycosyltransferase 15 family.</text>
</comment>
<dbReference type="InterPro" id="IPR029044">
    <property type="entry name" value="Nucleotide-diphossugar_trans"/>
</dbReference>
<dbReference type="PANTHER" id="PTHR31121:SF6">
    <property type="entry name" value="ALPHA-1,2 MANNOSYLTRANSFERASE KTR1"/>
    <property type="match status" value="1"/>
</dbReference>
<keyword evidence="4" id="KW-1185">Reference proteome</keyword>
<accession>A0AAW0D5V0</accession>
<dbReference type="SUPFAM" id="SSF53448">
    <property type="entry name" value="Nucleotide-diphospho-sugar transferases"/>
    <property type="match status" value="1"/>
</dbReference>
<dbReference type="Gene3D" id="3.90.550.10">
    <property type="entry name" value="Spore Coat Polysaccharide Biosynthesis Protein SpsA, Chain A"/>
    <property type="match status" value="1"/>
</dbReference>
<comment type="caution">
    <text evidence="3">The sequence shown here is derived from an EMBL/GenBank/DDBJ whole genome shotgun (WGS) entry which is preliminary data.</text>
</comment>
<sequence>MFALPARRHAIITIATAFVSLCRPRDSIFRSLLLAHKNIPWRYQWPILLFHAGIYDSEDNQSEFFDNIRNAAEDNAVTMEDVDKLIKRLEFIHLQHDLPDLPFETMDPKPVVMESWPGKSYTPTLYRYSFKISPTGYHHMCAFYSYKIFSHPRISSLDYYFRLDDDSFIREPTCLDPFEYMHVNNKSFAYRSEGDDWPFVTVGMWQFTNKYANDHPDVESRLLGNQWPWLPNRDSPDYGLDAWIPSYGGNFEVVKLSRFQTPEVKAFLDNGE</sequence>
<evidence type="ECO:0000256" key="2">
    <source>
        <dbReference type="ARBA" id="ARBA00022679"/>
    </source>
</evidence>